<sequence length="271" mass="28801">MPGRLQDKVAIVTGSSSGLGRAIALAYSAEGAHVVCADLVPTARTDVVIDQEQGKPTHEEISKGGGKSIFVKTDVGDAESVENLVQAAVKEYGRLDIMVNNAGIAIMKDGLKLTHEESDETWNRTMLINSTGVFYGCRAAIKQMMKQDLHPSGDRGWIVNTASMLGLVGFAGATAYAASKGSVVLMTKTIALEYAPHKIHCNCLCPGFVNSAMIKLLTDDKATQDHLVAHHPWGRLGEPRDIARAAVFLASEDAAWVTGVPLPVDGGYTAQ</sequence>
<protein>
    <submittedName>
        <fullName evidence="1">Uncharacterized protein</fullName>
    </submittedName>
</protein>
<reference evidence="1" key="1">
    <citation type="submission" date="2022-10" db="EMBL/GenBank/DDBJ databases">
        <title>Culturing micro-colonial fungi from biological soil crusts in the Mojave desert and describing Neophaeococcomyces mojavensis, and introducing the new genera and species Taxawa tesnikishii.</title>
        <authorList>
            <person name="Kurbessoian T."/>
            <person name="Stajich J.E."/>
        </authorList>
    </citation>
    <scope>NUCLEOTIDE SEQUENCE</scope>
    <source>
        <strain evidence="1">JES_115</strain>
    </source>
</reference>
<dbReference type="EMBL" id="JAPDRP010000023">
    <property type="protein sequence ID" value="KAJ9637325.1"/>
    <property type="molecule type" value="Genomic_DNA"/>
</dbReference>
<organism evidence="1 2">
    <name type="scientific">Coniosporium tulheliwenetii</name>
    <dbReference type="NCBI Taxonomy" id="3383036"/>
    <lineage>
        <taxon>Eukaryota</taxon>
        <taxon>Fungi</taxon>
        <taxon>Dikarya</taxon>
        <taxon>Ascomycota</taxon>
        <taxon>Pezizomycotina</taxon>
        <taxon>Dothideomycetes</taxon>
        <taxon>Dothideomycetes incertae sedis</taxon>
        <taxon>Coniosporium</taxon>
    </lineage>
</organism>
<name>A0ACC2YQJ3_9PEZI</name>
<keyword evidence="2" id="KW-1185">Reference proteome</keyword>
<comment type="caution">
    <text evidence="1">The sequence shown here is derived from an EMBL/GenBank/DDBJ whole genome shotgun (WGS) entry which is preliminary data.</text>
</comment>
<accession>A0ACC2YQJ3</accession>
<gene>
    <name evidence="1" type="ORF">H2199_007612</name>
</gene>
<dbReference type="Proteomes" id="UP001172680">
    <property type="component" value="Unassembled WGS sequence"/>
</dbReference>
<evidence type="ECO:0000313" key="2">
    <source>
        <dbReference type="Proteomes" id="UP001172680"/>
    </source>
</evidence>
<proteinExistence type="predicted"/>
<evidence type="ECO:0000313" key="1">
    <source>
        <dbReference type="EMBL" id="KAJ9637325.1"/>
    </source>
</evidence>